<protein>
    <recommendedName>
        <fullName evidence="6">Peptidase S1 domain-containing protein</fullName>
    </recommendedName>
</protein>
<dbReference type="InterPro" id="IPR018114">
    <property type="entry name" value="TRYPSIN_HIS"/>
</dbReference>
<dbReference type="SMART" id="SM00020">
    <property type="entry name" value="Tryp_SPc"/>
    <property type="match status" value="1"/>
</dbReference>
<feature type="chain" id="PRO_5040467978" description="Peptidase S1 domain-containing protein" evidence="5">
    <location>
        <begin position="21"/>
        <end position="554"/>
    </location>
</feature>
<keyword evidence="5" id="KW-0732">Signal</keyword>
<evidence type="ECO:0000313" key="7">
    <source>
        <dbReference type="EMBL" id="KAH0592186.1"/>
    </source>
</evidence>
<evidence type="ECO:0000256" key="2">
    <source>
        <dbReference type="ARBA" id="ARBA00023157"/>
    </source>
</evidence>
<comment type="similarity">
    <text evidence="1">Belongs to the peptidase S1 family.</text>
</comment>
<name>A0A9P8S2E1_9HYPO</name>
<dbReference type="InterPro" id="IPR050430">
    <property type="entry name" value="Peptidase_S1"/>
</dbReference>
<accession>A0A9P8S2E1</accession>
<dbReference type="InterPro" id="IPR043504">
    <property type="entry name" value="Peptidase_S1_PA_chymotrypsin"/>
</dbReference>
<evidence type="ECO:0000256" key="3">
    <source>
        <dbReference type="RuleBase" id="RU363034"/>
    </source>
</evidence>
<feature type="region of interest" description="Disordered" evidence="4">
    <location>
        <begin position="517"/>
        <end position="541"/>
    </location>
</feature>
<dbReference type="SUPFAM" id="SSF50494">
    <property type="entry name" value="Trypsin-like serine proteases"/>
    <property type="match status" value="1"/>
</dbReference>
<dbReference type="PROSITE" id="PS00134">
    <property type="entry name" value="TRYPSIN_HIS"/>
    <property type="match status" value="1"/>
</dbReference>
<dbReference type="InterPro" id="IPR001314">
    <property type="entry name" value="Peptidase_S1A"/>
</dbReference>
<dbReference type="Gene3D" id="2.40.10.10">
    <property type="entry name" value="Trypsin-like serine proteases"/>
    <property type="match status" value="1"/>
</dbReference>
<evidence type="ECO:0000313" key="8">
    <source>
        <dbReference type="Proteomes" id="UP000764110"/>
    </source>
</evidence>
<dbReference type="PROSITE" id="PS00135">
    <property type="entry name" value="TRYPSIN_SER"/>
    <property type="match status" value="1"/>
</dbReference>
<organism evidence="7 8">
    <name type="scientific">Metarhizium humberi</name>
    <dbReference type="NCBI Taxonomy" id="2596975"/>
    <lineage>
        <taxon>Eukaryota</taxon>
        <taxon>Fungi</taxon>
        <taxon>Dikarya</taxon>
        <taxon>Ascomycota</taxon>
        <taxon>Pezizomycotina</taxon>
        <taxon>Sordariomycetes</taxon>
        <taxon>Hypocreomycetidae</taxon>
        <taxon>Hypocreales</taxon>
        <taxon>Clavicipitaceae</taxon>
        <taxon>Metarhizium</taxon>
    </lineage>
</organism>
<dbReference type="Pfam" id="PF00089">
    <property type="entry name" value="Trypsin"/>
    <property type="match status" value="1"/>
</dbReference>
<evidence type="ECO:0000256" key="5">
    <source>
        <dbReference type="SAM" id="SignalP"/>
    </source>
</evidence>
<keyword evidence="2" id="KW-1015">Disulfide bond</keyword>
<dbReference type="PANTHER" id="PTHR24276">
    <property type="entry name" value="POLYSERASE-RELATED"/>
    <property type="match status" value="1"/>
</dbReference>
<sequence length="554" mass="60211">MVRKVAATLTIALCAASASAANINKRIIGGEDAKYGEFPFIVSILSNRDHPFCGGSLLDSTTVLTAAHCITGAYSVKAGTLNSYTGGVDAKVASAKIHPDYTDGESPWHDIGILKLSDPIEPSAIISYAKLPVNGSDPAVNSTATAAGWTRGTQTAPKYHLAGISADRLSKVVIPISARQHCSNVNPRAGVETIVCAGGDGKNVCKGDSGGPLIDRETGQLIGVASFVIKDATEKHFYYCNLSPSVYTRVSRYITFINENLGESGYTIPEPLSPEAQRIAKATEQVELHCARFMNDADACMAAAPPCIDEAEPYKTTDELLRCVDRMQVCASQDEPGKLNRCIENAKACVGKEEVTFWDLDALAQSDANLSPRRRYGEMGPGPFLWGHLNTTYTQVDGSLTRVTTVDDDQGLWNRTSMLHVRVLGMCYPKGSNCTFDTCSDSGDMVPVAFIMSFWPCLQTLAANFSRGQYHEEVLREQRLHWVSGRVGYQLVVNETLSNGSWKECHDLNNSTDANIMPVYPPPPKYDSTDDDKDDYSSPVDPSWHTQECVFGFV</sequence>
<evidence type="ECO:0000256" key="1">
    <source>
        <dbReference type="ARBA" id="ARBA00007664"/>
    </source>
</evidence>
<evidence type="ECO:0000256" key="4">
    <source>
        <dbReference type="SAM" id="MobiDB-lite"/>
    </source>
</evidence>
<dbReference type="Proteomes" id="UP000764110">
    <property type="component" value="Unassembled WGS sequence"/>
</dbReference>
<dbReference type="PRINTS" id="PR00722">
    <property type="entry name" value="CHYMOTRYPSIN"/>
</dbReference>
<dbReference type="AlphaFoldDB" id="A0A9P8S2E1"/>
<evidence type="ECO:0000259" key="6">
    <source>
        <dbReference type="PROSITE" id="PS50240"/>
    </source>
</evidence>
<keyword evidence="8" id="KW-1185">Reference proteome</keyword>
<comment type="caution">
    <text evidence="7">The sequence shown here is derived from an EMBL/GenBank/DDBJ whole genome shotgun (WGS) entry which is preliminary data.</text>
</comment>
<gene>
    <name evidence="7" type="ORF">MHUMG1_10042</name>
</gene>
<keyword evidence="3" id="KW-0645">Protease</keyword>
<dbReference type="PROSITE" id="PS50240">
    <property type="entry name" value="TRYPSIN_DOM"/>
    <property type="match status" value="1"/>
</dbReference>
<dbReference type="InterPro" id="IPR001254">
    <property type="entry name" value="Trypsin_dom"/>
</dbReference>
<keyword evidence="3" id="KW-0378">Hydrolase</keyword>
<dbReference type="CDD" id="cd00190">
    <property type="entry name" value="Tryp_SPc"/>
    <property type="match status" value="1"/>
</dbReference>
<feature type="signal peptide" evidence="5">
    <location>
        <begin position="1"/>
        <end position="20"/>
    </location>
</feature>
<dbReference type="InterPro" id="IPR033116">
    <property type="entry name" value="TRYPSIN_SER"/>
</dbReference>
<dbReference type="GO" id="GO:0006508">
    <property type="term" value="P:proteolysis"/>
    <property type="evidence" value="ECO:0007669"/>
    <property type="project" value="UniProtKB-KW"/>
</dbReference>
<dbReference type="PANTHER" id="PTHR24276:SF98">
    <property type="entry name" value="FI18310P1-RELATED"/>
    <property type="match status" value="1"/>
</dbReference>
<dbReference type="GO" id="GO:0004252">
    <property type="term" value="F:serine-type endopeptidase activity"/>
    <property type="evidence" value="ECO:0007669"/>
    <property type="project" value="InterPro"/>
</dbReference>
<dbReference type="InterPro" id="IPR009003">
    <property type="entry name" value="Peptidase_S1_PA"/>
</dbReference>
<reference evidence="7 8" key="1">
    <citation type="submission" date="2020-07" db="EMBL/GenBank/DDBJ databases">
        <title>Metarhizium humberi genome.</title>
        <authorList>
            <person name="Lysoe E."/>
        </authorList>
    </citation>
    <scope>NUCLEOTIDE SEQUENCE [LARGE SCALE GENOMIC DNA]</scope>
    <source>
        <strain evidence="7 8">ESALQ1638</strain>
    </source>
</reference>
<proteinExistence type="inferred from homology"/>
<feature type="domain" description="Peptidase S1" evidence="6">
    <location>
        <begin position="27"/>
        <end position="262"/>
    </location>
</feature>
<keyword evidence="3" id="KW-0720">Serine protease</keyword>
<dbReference type="EMBL" id="JACEFI010000035">
    <property type="protein sequence ID" value="KAH0592186.1"/>
    <property type="molecule type" value="Genomic_DNA"/>
</dbReference>